<keyword evidence="4" id="KW-1185">Reference proteome</keyword>
<dbReference type="Proteomes" id="UP000469763">
    <property type="component" value="Unassembled WGS sequence"/>
</dbReference>
<dbReference type="EMBL" id="WHZY01000014">
    <property type="protein sequence ID" value="NEG78995.1"/>
    <property type="molecule type" value="Genomic_DNA"/>
</dbReference>
<gene>
    <name evidence="3" type="ORF">GFD22_08450</name>
</gene>
<sequence>MIASGGCRQPVVRRLPCTEGGTAMEHEDASEGRIINRSYAEPAEGWVDGVYRGRVAHDEPIGPADFAHGPVAFTFSALREDRAPMDGDPASVGTFTYYSGTTLVAPMPSRNYRVTLDVANPEPTDLRLRPVVNELAHYDAFDVPAGARTTVSFTAILSKRLMELTFTPASEPTAHPELHTLLVHRITVEETAPEESEPAPERRIFVIADSICQTYFDNERPQSGWGEQLFRTLFPGGVAVIERDRGGSAEQSRVMRSANGTLEIHNRALGARSARSYIGEGRLNEVLRDVRPGDWLLLQMGPNDATRLRPMRYADPPTYAAFLDRYVTSARDRGVTPMLVTPSCTCDFAADDTLMHRFADYRDAMLAYARDHDVPVADLGAYGLELERRLGPLRSHALHMKLDAGQYANYPDGVDDNVHLNLLGAAKSARFVADEFLRAFPDSGFGGGDEAPGSAAGKEVLGPAGVSGLTAQIEDAPGAQAVKLRWKASPDAEYYTVARHYTVTRRELPGAAASGSMASGSSVFDSTASGSTASGSTASGSTASGSTASGSTAPSSAVSDFDAPGSAAPGSATAGTTALNPAAAAPATAAPVALETVTLNPWYYDRPSPDWPERVDYEITAWREDHPSPAARITVRHRFDATAEADRHIGGLNVYEVDRATFPGQIAFSVRFRARPDADRYTVVLLGPNGMRRDLDRIPDAQVNGLHSYRVDDAPGLSILIEAGNAAGDRFASDPVPLG</sequence>
<dbReference type="Gene3D" id="3.40.50.1110">
    <property type="entry name" value="SGNH hydrolase"/>
    <property type="match status" value="1"/>
</dbReference>
<dbReference type="InterPro" id="IPR036514">
    <property type="entry name" value="SGNH_hydro_sf"/>
</dbReference>
<evidence type="ECO:0000256" key="1">
    <source>
        <dbReference type="SAM" id="MobiDB-lite"/>
    </source>
</evidence>
<feature type="domain" description="SGNH hydrolase-type esterase" evidence="2">
    <location>
        <begin position="252"/>
        <end position="426"/>
    </location>
</feature>
<accession>A0A7K3TIR2</accession>
<dbReference type="InterPro" id="IPR013830">
    <property type="entry name" value="SGNH_hydro"/>
</dbReference>
<dbReference type="AlphaFoldDB" id="A0A7K3TIR2"/>
<reference evidence="3 4" key="1">
    <citation type="submission" date="2019-10" db="EMBL/GenBank/DDBJ databases">
        <title>Bifidobacterium from non-human primates.</title>
        <authorList>
            <person name="Modesto M."/>
        </authorList>
    </citation>
    <scope>NUCLEOTIDE SEQUENCE [LARGE SCALE GENOMIC DNA]</scope>
    <source>
        <strain evidence="3 4">TREC</strain>
    </source>
</reference>
<dbReference type="GO" id="GO:0016787">
    <property type="term" value="F:hydrolase activity"/>
    <property type="evidence" value="ECO:0007669"/>
    <property type="project" value="UniProtKB-KW"/>
</dbReference>
<evidence type="ECO:0000313" key="4">
    <source>
        <dbReference type="Proteomes" id="UP000469763"/>
    </source>
</evidence>
<dbReference type="Pfam" id="PF13472">
    <property type="entry name" value="Lipase_GDSL_2"/>
    <property type="match status" value="1"/>
</dbReference>
<feature type="region of interest" description="Disordered" evidence="1">
    <location>
        <begin position="512"/>
        <end position="573"/>
    </location>
</feature>
<evidence type="ECO:0000313" key="3">
    <source>
        <dbReference type="EMBL" id="NEG78995.1"/>
    </source>
</evidence>
<organism evidence="3 4">
    <name type="scientific">Bifidobacterium avesanii</name>
    <dbReference type="NCBI Taxonomy" id="1798157"/>
    <lineage>
        <taxon>Bacteria</taxon>
        <taxon>Bacillati</taxon>
        <taxon>Actinomycetota</taxon>
        <taxon>Actinomycetes</taxon>
        <taxon>Bifidobacteriales</taxon>
        <taxon>Bifidobacteriaceae</taxon>
        <taxon>Bifidobacterium</taxon>
    </lineage>
</organism>
<name>A0A7K3TIR2_9BIFI</name>
<protein>
    <recommendedName>
        <fullName evidence="2">SGNH hydrolase-type esterase domain-containing protein</fullName>
    </recommendedName>
</protein>
<comment type="caution">
    <text evidence="3">The sequence shown here is derived from an EMBL/GenBank/DDBJ whole genome shotgun (WGS) entry which is preliminary data.</text>
</comment>
<proteinExistence type="predicted"/>
<evidence type="ECO:0000259" key="2">
    <source>
        <dbReference type="Pfam" id="PF13472"/>
    </source>
</evidence>
<dbReference type="SUPFAM" id="SSF52266">
    <property type="entry name" value="SGNH hydrolase"/>
    <property type="match status" value="1"/>
</dbReference>